<keyword evidence="1" id="KW-0175">Coiled coil</keyword>
<organism evidence="2 3">
    <name type="scientific">Sphaeramia orbicularis</name>
    <name type="common">orbiculate cardinalfish</name>
    <dbReference type="NCBI Taxonomy" id="375764"/>
    <lineage>
        <taxon>Eukaryota</taxon>
        <taxon>Metazoa</taxon>
        <taxon>Chordata</taxon>
        <taxon>Craniata</taxon>
        <taxon>Vertebrata</taxon>
        <taxon>Euteleostomi</taxon>
        <taxon>Actinopterygii</taxon>
        <taxon>Neopterygii</taxon>
        <taxon>Teleostei</taxon>
        <taxon>Neoteleostei</taxon>
        <taxon>Acanthomorphata</taxon>
        <taxon>Gobiaria</taxon>
        <taxon>Kurtiformes</taxon>
        <taxon>Apogonoidei</taxon>
        <taxon>Apogonidae</taxon>
        <taxon>Apogoninae</taxon>
        <taxon>Sphaeramia</taxon>
    </lineage>
</organism>
<reference evidence="2" key="2">
    <citation type="submission" date="2025-08" db="UniProtKB">
        <authorList>
            <consortium name="Ensembl"/>
        </authorList>
    </citation>
    <scope>IDENTIFICATION</scope>
</reference>
<sequence>MSFLKKKKKKKRHKWQTVLFMSWEYLTVKCCVALNPVFLHRSDLEKIEDTLINYNRYKELLFKLSPPEWREAQRVKALNAKGKFYSWDLVSLHRRFLRFSQSITRNSRRPHVGSRPQGSCKPELYFTDPQQLVDLLTELTEQNLSLIQNSARVEETLEELRQAMEITKKKIEQDEEHLTLQINDIKQRIDTEKARALFDQLLQDIMLDALGEKVSDVYHCCVDDRMTNLNTLEKLANIENSMSVMLQSLESIPEENLELMKKIKDSERRTRYALREEKLIEQRKKQKERMQRYLERSLADSKKIVSLPLPLDMFHRTHYHSVFQPWGRDPTWGCLEFKWGRLKFPVIGKNQKNLLIKNIW</sequence>
<accession>A0A672ZVC5</accession>
<feature type="coiled-coil region" evidence="1">
    <location>
        <begin position="143"/>
        <end position="188"/>
    </location>
</feature>
<keyword evidence="3" id="KW-1185">Reference proteome</keyword>
<protein>
    <submittedName>
        <fullName evidence="2">Uncharacterized protein</fullName>
    </submittedName>
</protein>
<name>A0A672ZVC5_9TELE</name>
<dbReference type="Proteomes" id="UP000472271">
    <property type="component" value="Chromosome 10"/>
</dbReference>
<evidence type="ECO:0000256" key="1">
    <source>
        <dbReference type="SAM" id="Coils"/>
    </source>
</evidence>
<reference evidence="2" key="1">
    <citation type="submission" date="2019-06" db="EMBL/GenBank/DDBJ databases">
        <authorList>
            <consortium name="Wellcome Sanger Institute Data Sharing"/>
        </authorList>
    </citation>
    <scope>NUCLEOTIDE SEQUENCE [LARGE SCALE GENOMIC DNA]</scope>
</reference>
<dbReference type="PANTHER" id="PTHR21683:SF3">
    <property type="entry name" value="CILIA AND FLAGELLA ASSOCIATED PROTEIN 100"/>
    <property type="match status" value="1"/>
</dbReference>
<proteinExistence type="predicted"/>
<evidence type="ECO:0000313" key="3">
    <source>
        <dbReference type="Proteomes" id="UP000472271"/>
    </source>
</evidence>
<reference evidence="2" key="3">
    <citation type="submission" date="2025-09" db="UniProtKB">
        <authorList>
            <consortium name="Ensembl"/>
        </authorList>
    </citation>
    <scope>IDENTIFICATION</scope>
</reference>
<dbReference type="AlphaFoldDB" id="A0A672ZVC5"/>
<dbReference type="Ensembl" id="ENSSORT00005021887.1">
    <property type="protein sequence ID" value="ENSSORP00005021250.1"/>
    <property type="gene ID" value="ENSSORG00005010382.1"/>
</dbReference>
<dbReference type="InParanoid" id="A0A672ZVC5"/>
<dbReference type="InterPro" id="IPR051147">
    <property type="entry name" value="CFAP_domain-containing"/>
</dbReference>
<dbReference type="PANTHER" id="PTHR21683">
    <property type="entry name" value="COILED-COIL DOMAIN-CONTAINING PROTEIN 42 LIKE-2-LIKE-RELATED"/>
    <property type="match status" value="1"/>
</dbReference>
<evidence type="ECO:0000313" key="2">
    <source>
        <dbReference type="Ensembl" id="ENSSORP00005021250.1"/>
    </source>
</evidence>